<sequence>LHRFICSNSLPTITALPSAPPLLPFLDCLGVTRRVTQSKWRWWPPP</sequence>
<dbReference type="EMBL" id="HAED01011893">
    <property type="protein sequence ID" value="SBQ98287.1"/>
    <property type="molecule type" value="Transcribed_RNA"/>
</dbReference>
<accession>A0A1A8INZ1</accession>
<name>A0A1A8INZ1_NOTKU</name>
<proteinExistence type="predicted"/>
<reference evidence="1" key="1">
    <citation type="submission" date="2016-05" db="EMBL/GenBank/DDBJ databases">
        <authorList>
            <person name="Lavstsen T."/>
            <person name="Jespersen J.S."/>
        </authorList>
    </citation>
    <scope>NUCLEOTIDE SEQUENCE</scope>
    <source>
        <tissue evidence="1">Brain</tissue>
    </source>
</reference>
<gene>
    <name evidence="1" type="primary">Nfu_g_1_004879</name>
</gene>
<feature type="non-terminal residue" evidence="1">
    <location>
        <position position="46"/>
    </location>
</feature>
<organism evidence="1">
    <name type="scientific">Nothobranchius kuhntae</name>
    <name type="common">Beira killifish</name>
    <dbReference type="NCBI Taxonomy" id="321403"/>
    <lineage>
        <taxon>Eukaryota</taxon>
        <taxon>Metazoa</taxon>
        <taxon>Chordata</taxon>
        <taxon>Craniata</taxon>
        <taxon>Vertebrata</taxon>
        <taxon>Euteleostomi</taxon>
        <taxon>Actinopterygii</taxon>
        <taxon>Neopterygii</taxon>
        <taxon>Teleostei</taxon>
        <taxon>Neoteleostei</taxon>
        <taxon>Acanthomorphata</taxon>
        <taxon>Ovalentaria</taxon>
        <taxon>Atherinomorphae</taxon>
        <taxon>Cyprinodontiformes</taxon>
        <taxon>Nothobranchiidae</taxon>
        <taxon>Nothobranchius</taxon>
    </lineage>
</organism>
<reference evidence="1" key="2">
    <citation type="submission" date="2016-06" db="EMBL/GenBank/DDBJ databases">
        <title>The genome of a short-lived fish provides insights into sex chromosome evolution and the genetic control of aging.</title>
        <authorList>
            <person name="Reichwald K."/>
            <person name="Felder M."/>
            <person name="Petzold A."/>
            <person name="Koch P."/>
            <person name="Groth M."/>
            <person name="Platzer M."/>
        </authorList>
    </citation>
    <scope>NUCLEOTIDE SEQUENCE</scope>
    <source>
        <tissue evidence="1">Brain</tissue>
    </source>
</reference>
<protein>
    <submittedName>
        <fullName evidence="1">Uncharacterized protein</fullName>
    </submittedName>
</protein>
<feature type="non-terminal residue" evidence="1">
    <location>
        <position position="1"/>
    </location>
</feature>
<dbReference type="AlphaFoldDB" id="A0A1A8INZ1"/>
<evidence type="ECO:0000313" key="1">
    <source>
        <dbReference type="EMBL" id="SBQ98287.1"/>
    </source>
</evidence>